<proteinExistence type="predicted"/>
<dbReference type="AlphaFoldDB" id="A0A5N6PDV6"/>
<evidence type="ECO:0000313" key="1">
    <source>
        <dbReference type="EMBL" id="KAD6120330.1"/>
    </source>
</evidence>
<sequence length="101" mass="10798">MPTTAGDGVTALVWWLLKQKAPSDEERRRLMGRCTVVGSVASGDADGGGRCCGDRCWIRVLTAASADGCARWRWQRWWMVLKELAVAAAAVGGCVMTGGVN</sequence>
<keyword evidence="2" id="KW-1185">Reference proteome</keyword>
<accession>A0A5N6PDV6</accession>
<evidence type="ECO:0000313" key="2">
    <source>
        <dbReference type="Proteomes" id="UP000326396"/>
    </source>
</evidence>
<gene>
    <name evidence="1" type="ORF">E3N88_11601</name>
</gene>
<reference evidence="1 2" key="1">
    <citation type="submission" date="2019-05" db="EMBL/GenBank/DDBJ databases">
        <title>Mikania micrantha, genome provides insights into the molecular mechanism of rapid growth.</title>
        <authorList>
            <person name="Liu B."/>
        </authorList>
    </citation>
    <scope>NUCLEOTIDE SEQUENCE [LARGE SCALE GENOMIC DNA]</scope>
    <source>
        <strain evidence="1">NLD-2019</strain>
        <tissue evidence="1">Leaf</tissue>
    </source>
</reference>
<organism evidence="1 2">
    <name type="scientific">Mikania micrantha</name>
    <name type="common">bitter vine</name>
    <dbReference type="NCBI Taxonomy" id="192012"/>
    <lineage>
        <taxon>Eukaryota</taxon>
        <taxon>Viridiplantae</taxon>
        <taxon>Streptophyta</taxon>
        <taxon>Embryophyta</taxon>
        <taxon>Tracheophyta</taxon>
        <taxon>Spermatophyta</taxon>
        <taxon>Magnoliopsida</taxon>
        <taxon>eudicotyledons</taxon>
        <taxon>Gunneridae</taxon>
        <taxon>Pentapetalae</taxon>
        <taxon>asterids</taxon>
        <taxon>campanulids</taxon>
        <taxon>Asterales</taxon>
        <taxon>Asteraceae</taxon>
        <taxon>Asteroideae</taxon>
        <taxon>Heliantheae alliance</taxon>
        <taxon>Eupatorieae</taxon>
        <taxon>Mikania</taxon>
    </lineage>
</organism>
<dbReference type="EMBL" id="SZYD01000005">
    <property type="protein sequence ID" value="KAD6120330.1"/>
    <property type="molecule type" value="Genomic_DNA"/>
</dbReference>
<protein>
    <submittedName>
        <fullName evidence="1">Uncharacterized protein</fullName>
    </submittedName>
</protein>
<dbReference type="Proteomes" id="UP000326396">
    <property type="component" value="Linkage Group LG13"/>
</dbReference>
<name>A0A5N6PDV6_9ASTR</name>
<comment type="caution">
    <text evidence="1">The sequence shown here is derived from an EMBL/GenBank/DDBJ whole genome shotgun (WGS) entry which is preliminary data.</text>
</comment>